<dbReference type="InParanoid" id="D8SB53"/>
<name>D8SB53_SELML</name>
<reference evidence="1 2" key="1">
    <citation type="journal article" date="2011" name="Science">
        <title>The Selaginella genome identifies genetic changes associated with the evolution of vascular plants.</title>
        <authorList>
            <person name="Banks J.A."/>
            <person name="Nishiyama T."/>
            <person name="Hasebe M."/>
            <person name="Bowman J.L."/>
            <person name="Gribskov M."/>
            <person name="dePamphilis C."/>
            <person name="Albert V.A."/>
            <person name="Aono N."/>
            <person name="Aoyama T."/>
            <person name="Ambrose B.A."/>
            <person name="Ashton N.W."/>
            <person name="Axtell M.J."/>
            <person name="Barker E."/>
            <person name="Barker M.S."/>
            <person name="Bennetzen J.L."/>
            <person name="Bonawitz N.D."/>
            <person name="Chapple C."/>
            <person name="Cheng C."/>
            <person name="Correa L.G."/>
            <person name="Dacre M."/>
            <person name="DeBarry J."/>
            <person name="Dreyer I."/>
            <person name="Elias M."/>
            <person name="Engstrom E.M."/>
            <person name="Estelle M."/>
            <person name="Feng L."/>
            <person name="Finet C."/>
            <person name="Floyd S.K."/>
            <person name="Frommer W.B."/>
            <person name="Fujita T."/>
            <person name="Gramzow L."/>
            <person name="Gutensohn M."/>
            <person name="Harholt J."/>
            <person name="Hattori M."/>
            <person name="Heyl A."/>
            <person name="Hirai T."/>
            <person name="Hiwatashi Y."/>
            <person name="Ishikawa M."/>
            <person name="Iwata M."/>
            <person name="Karol K.G."/>
            <person name="Koehler B."/>
            <person name="Kolukisaoglu U."/>
            <person name="Kubo M."/>
            <person name="Kurata T."/>
            <person name="Lalonde S."/>
            <person name="Li K."/>
            <person name="Li Y."/>
            <person name="Litt A."/>
            <person name="Lyons E."/>
            <person name="Manning G."/>
            <person name="Maruyama T."/>
            <person name="Michael T.P."/>
            <person name="Mikami K."/>
            <person name="Miyazaki S."/>
            <person name="Morinaga S."/>
            <person name="Murata T."/>
            <person name="Mueller-Roeber B."/>
            <person name="Nelson D.R."/>
            <person name="Obara M."/>
            <person name="Oguri Y."/>
            <person name="Olmstead R.G."/>
            <person name="Onodera N."/>
            <person name="Petersen B.L."/>
            <person name="Pils B."/>
            <person name="Prigge M."/>
            <person name="Rensing S.A."/>
            <person name="Riano-Pachon D.M."/>
            <person name="Roberts A.W."/>
            <person name="Sato Y."/>
            <person name="Scheller H.V."/>
            <person name="Schulz B."/>
            <person name="Schulz C."/>
            <person name="Shakirov E.V."/>
            <person name="Shibagaki N."/>
            <person name="Shinohara N."/>
            <person name="Shippen D.E."/>
            <person name="Soerensen I."/>
            <person name="Sotooka R."/>
            <person name="Sugimoto N."/>
            <person name="Sugita M."/>
            <person name="Sumikawa N."/>
            <person name="Tanurdzic M."/>
            <person name="Theissen G."/>
            <person name="Ulvskov P."/>
            <person name="Wakazuki S."/>
            <person name="Weng J.K."/>
            <person name="Willats W.W."/>
            <person name="Wipf D."/>
            <person name="Wolf P.G."/>
            <person name="Yang L."/>
            <person name="Zimmer A.D."/>
            <person name="Zhu Q."/>
            <person name="Mitros T."/>
            <person name="Hellsten U."/>
            <person name="Loque D."/>
            <person name="Otillar R."/>
            <person name="Salamov A."/>
            <person name="Schmutz J."/>
            <person name="Shapiro H."/>
            <person name="Lindquist E."/>
            <person name="Lucas S."/>
            <person name="Rokhsar D."/>
            <person name="Grigoriev I.V."/>
        </authorList>
    </citation>
    <scope>NUCLEOTIDE SEQUENCE [LARGE SCALE GENOMIC DNA]</scope>
</reference>
<gene>
    <name evidence="1" type="ORF">SELMODRAFT_420158</name>
</gene>
<dbReference type="EMBL" id="GL377610">
    <property type="protein sequence ID" value="EFJ18332.1"/>
    <property type="molecule type" value="Genomic_DNA"/>
</dbReference>
<dbReference type="HOGENOM" id="CLU_1542707_0_0_1"/>
<keyword evidence="2" id="KW-1185">Reference proteome</keyword>
<dbReference type="AlphaFoldDB" id="D8SB53"/>
<accession>D8SB53</accession>
<evidence type="ECO:0000313" key="1">
    <source>
        <dbReference type="EMBL" id="EFJ18332.1"/>
    </source>
</evidence>
<protein>
    <submittedName>
        <fullName evidence="1">Uncharacterized protein</fullName>
    </submittedName>
</protein>
<dbReference type="Proteomes" id="UP000001514">
    <property type="component" value="Unassembled WGS sequence"/>
</dbReference>
<dbReference type="Gramene" id="EFJ18332">
    <property type="protein sequence ID" value="EFJ18332"/>
    <property type="gene ID" value="SELMODRAFT_420158"/>
</dbReference>
<dbReference type="KEGG" id="smo:SELMODRAFT_420158"/>
<evidence type="ECO:0000313" key="2">
    <source>
        <dbReference type="Proteomes" id="UP000001514"/>
    </source>
</evidence>
<organism evidence="2">
    <name type="scientific">Selaginella moellendorffii</name>
    <name type="common">Spikemoss</name>
    <dbReference type="NCBI Taxonomy" id="88036"/>
    <lineage>
        <taxon>Eukaryota</taxon>
        <taxon>Viridiplantae</taxon>
        <taxon>Streptophyta</taxon>
        <taxon>Embryophyta</taxon>
        <taxon>Tracheophyta</taxon>
        <taxon>Lycopodiopsida</taxon>
        <taxon>Selaginellales</taxon>
        <taxon>Selaginellaceae</taxon>
        <taxon>Selaginella</taxon>
    </lineage>
</organism>
<sequence>MEACNISSGLIWSPGIIAQESRLHRLEKWCALRNSVGGLHAVPCVEAPEHRFCPVKKYGCYWAYHTGAAADRLANIAHSYDEPGFVEVYFRNVLQELHAPDDGVWKDRDLNPFLQWILKHECHWRHLQLSCGALRWIEAAKKMMVEEGAPAKKNLKSLKAQGLEDPLASATGTL</sequence>
<proteinExistence type="predicted"/>